<keyword evidence="19" id="KW-0539">Nucleus</keyword>
<dbReference type="UniPathway" id="UPA00242"/>
<feature type="region of interest" description="Disordered" evidence="21">
    <location>
        <begin position="523"/>
        <end position="594"/>
    </location>
</feature>
<evidence type="ECO:0000256" key="10">
    <source>
        <dbReference type="ARBA" id="ARBA00022679"/>
    </source>
</evidence>
<dbReference type="Pfam" id="PF04926">
    <property type="entry name" value="PAP_RNA-bind"/>
    <property type="match status" value="2"/>
</dbReference>
<evidence type="ECO:0000256" key="19">
    <source>
        <dbReference type="ARBA" id="ARBA00023242"/>
    </source>
</evidence>
<dbReference type="InterPro" id="IPR048840">
    <property type="entry name" value="PolA_pol_NTPase"/>
</dbReference>
<dbReference type="InterPro" id="IPR043519">
    <property type="entry name" value="NT_sf"/>
</dbReference>
<dbReference type="FunFam" id="1.10.1410.10:FF:000001">
    <property type="entry name" value="Putative poly(A) polymerase gamma"/>
    <property type="match status" value="1"/>
</dbReference>
<dbReference type="Pfam" id="PF04928">
    <property type="entry name" value="PAP_central"/>
    <property type="match status" value="1"/>
</dbReference>
<dbReference type="Gene3D" id="3.30.70.590">
    <property type="entry name" value="Poly(A) polymerase predicted RNA binding domain"/>
    <property type="match status" value="1"/>
</dbReference>
<comment type="pathway">
    <text evidence="5">Carbohydrate degradation; glycolysis; D-glyceraldehyde 3-phosphate and glycerone phosphate from D-glucose: step 1/4.</text>
</comment>
<dbReference type="PANTHER" id="PTHR10682">
    <property type="entry name" value="POLY A POLYMERASE"/>
    <property type="match status" value="1"/>
</dbReference>
<dbReference type="Gene3D" id="3.40.367.20">
    <property type="match status" value="1"/>
</dbReference>
<dbReference type="InterPro" id="IPR007010">
    <property type="entry name" value="PolA_pol_RNA-bd_dom"/>
</dbReference>
<evidence type="ECO:0000256" key="1">
    <source>
        <dbReference type="ARBA" id="ARBA00001936"/>
    </source>
</evidence>
<keyword evidence="18" id="KW-0324">Glycolysis</keyword>
<evidence type="ECO:0000259" key="24">
    <source>
        <dbReference type="Pfam" id="PF04926"/>
    </source>
</evidence>
<feature type="domain" description="Poly(A) polymerase RNA-binding" evidence="24">
    <location>
        <begin position="456"/>
        <end position="531"/>
    </location>
</feature>
<dbReference type="SUPFAM" id="SSF81301">
    <property type="entry name" value="Nucleotidyltransferase"/>
    <property type="match status" value="1"/>
</dbReference>
<keyword evidence="9" id="KW-0507">mRNA processing</keyword>
<dbReference type="CDD" id="cd24020">
    <property type="entry name" value="ASKHA_NBD_HK_plant"/>
    <property type="match status" value="1"/>
</dbReference>
<feature type="domain" description="Hexokinase C-terminal" evidence="23">
    <location>
        <begin position="934"/>
        <end position="1174"/>
    </location>
</feature>
<dbReference type="InterPro" id="IPR011068">
    <property type="entry name" value="NuclTrfase_I-like_C"/>
</dbReference>
<keyword evidence="11" id="KW-0548">Nucleotidyltransferase</keyword>
<evidence type="ECO:0000256" key="11">
    <source>
        <dbReference type="ARBA" id="ARBA00022695"/>
    </source>
</evidence>
<sequence>MVSSEGLNSSQPPKQYGVTKPISMLGPTDADMQRSRELEKVFTFFFVSLSLCFRNWQAFVSEILISCCVCLLWKFLSDDGLYESKEEAAKREEVLGRIGQIVKDWVKQLTRLRGYTDQMVEDANAVIFTFGSYRLGVHGPGADIDTLCVGPSYINREEDFFFVLHNMLSEMEEVTELQPVPDAHVPVMKFKFDGISIDLLYASISLLVVPDDLDISDVSVLYDVDEPTVRSLNGCRVADQILKLVPNVEHFRTTLRCLKLWAKRRGVYSNVTGFLGGVNWAILVARVCQLYPKAIPSMLVSRFFRVYTQWRWPNPVMLCPIEEDELGFSVWDPRKNPRDRTHHMPIITPAYPCMNSSYNVSTSTLRVMMEQFQHGNKICEEIELNKSQWSTLFEPHLFFESYKNYLQVDIVAADVDDLRSWKGWVESRLRQLTLMIERDTYGKLQCHPYPHEYVDNSKPCAHCAFFMGLQRKQGEIIQEGQQFDIRGTVDEFRHSINMYMFWKPGMEIYVSHVRRKQIPSYVFPDGYRRPRHPRVSSQQPSDKPSYEDGGASRVGSGERGLKRKRDPDEANVKNDMPDKRCSISPQRRDSISPEIISHKFGGTSACLAFSEGNEMCEVDKKMFCPDDVEGGCTSNSSVITSLSSDIGSCEDIGNESVAGSSKGNNGSADGSVEEPNAAVVDGVDAEAVQKPVLRHVFSIGVNRKMGKDGRWARAIEIVKEMEEKCATPIGKLKQVADAMVVEMHAGLASEGGSKLKMLISYVDNLPTGILVPSCTYAYDENGLFYALDLGGTNFRVLRMQLGQEDGRIVNQEFAEVPIPPNLMTGTSDALFDYIAAELAKFVSQEGEEFQLPPGKKRELGFTFSFPVTQTSIASGTLVRWTKGFSIDDAVGQDVVAELTKAMERQGVHMHVSALVNDTVGTLAGGKYFHKDVIAAVILGTGTNAAYVERAHAIPKWYGALPESGEMVINMEWGNFRSSHLPLTEYDLELDVESLNPGEQIFEKIISGMYLGEIVRRVLLKMAEEAAFFSETVPAKLKVPFILRTPDMSAMHHDTSSDLKVVGNKLKDILEISNTSLKTRKVVVELCNIVATRGARLAAAGILGILKKMGKDKVKVGDKQRTMIALDGGLYEHYSEYSKCMENTLNELLGEEVSKSIEIVHSNDGSGIGAALLAASHSQYR</sequence>
<dbReference type="GO" id="GO:0019318">
    <property type="term" value="P:hexose metabolic process"/>
    <property type="evidence" value="ECO:0007669"/>
    <property type="project" value="UniProtKB-UniPathway"/>
</dbReference>
<evidence type="ECO:0000256" key="2">
    <source>
        <dbReference type="ARBA" id="ARBA00001946"/>
    </source>
</evidence>
<dbReference type="FunFam" id="3.30.460.10:FF:000002">
    <property type="entry name" value="Poly(A) polymerase alpha, putative"/>
    <property type="match status" value="1"/>
</dbReference>
<dbReference type="EMBL" id="JAAGAX010000002">
    <property type="protein sequence ID" value="KAF2323477.1"/>
    <property type="molecule type" value="Genomic_DNA"/>
</dbReference>
<dbReference type="FunFam" id="3.30.420.40:FF:000034">
    <property type="entry name" value="Phosphotransferase"/>
    <property type="match status" value="1"/>
</dbReference>
<dbReference type="GO" id="GO:0005536">
    <property type="term" value="F:D-glucose binding"/>
    <property type="evidence" value="ECO:0007669"/>
    <property type="project" value="InterPro"/>
</dbReference>
<feature type="region of interest" description="Disordered" evidence="21">
    <location>
        <begin position="653"/>
        <end position="673"/>
    </location>
</feature>
<dbReference type="InterPro" id="IPR001312">
    <property type="entry name" value="Hexokinase"/>
</dbReference>
<comment type="similarity">
    <text evidence="7">Belongs to the hexokinase family.</text>
</comment>
<feature type="domain" description="Poly(A) polymerase nucleotidyltransferase" evidence="26">
    <location>
        <begin position="72"/>
        <end position="245"/>
    </location>
</feature>
<feature type="domain" description="Poly(A) polymerase central" evidence="25">
    <location>
        <begin position="250"/>
        <end position="394"/>
    </location>
</feature>
<proteinExistence type="inferred from homology"/>
<evidence type="ECO:0000256" key="3">
    <source>
        <dbReference type="ARBA" id="ARBA00004123"/>
    </source>
</evidence>
<feature type="region of interest" description="Disordered" evidence="21">
    <location>
        <begin position="1"/>
        <end position="22"/>
    </location>
</feature>
<comment type="pathway">
    <text evidence="6">Carbohydrate metabolism; hexose metabolism.</text>
</comment>
<dbReference type="InterPro" id="IPR007012">
    <property type="entry name" value="PolA_pol_cen_dom"/>
</dbReference>
<feature type="compositionally biased region" description="Polar residues" evidence="21">
    <location>
        <begin position="1"/>
        <end position="13"/>
    </location>
</feature>
<dbReference type="CDD" id="cd05402">
    <property type="entry name" value="NT_PAP_TUTase"/>
    <property type="match status" value="1"/>
</dbReference>
<dbReference type="FunFam" id="3.40.367.20:FF:000003">
    <property type="entry name" value="Phosphotransferase"/>
    <property type="match status" value="1"/>
</dbReference>
<dbReference type="Gene3D" id="1.10.1410.10">
    <property type="match status" value="1"/>
</dbReference>
<evidence type="ECO:0000256" key="4">
    <source>
        <dbReference type="ARBA" id="ARBA00004572"/>
    </source>
</evidence>
<comment type="similarity">
    <text evidence="8">Belongs to the poly(A) polymerase family.</text>
</comment>
<evidence type="ECO:0000259" key="26">
    <source>
        <dbReference type="Pfam" id="PF20750"/>
    </source>
</evidence>
<comment type="catalytic activity">
    <reaction evidence="20">
        <text>RNA(n) + ATP = RNA(n)-3'-adenine ribonucleotide + diphosphate</text>
        <dbReference type="Rhea" id="RHEA:11332"/>
        <dbReference type="Rhea" id="RHEA-COMP:14527"/>
        <dbReference type="Rhea" id="RHEA-COMP:17347"/>
        <dbReference type="ChEBI" id="CHEBI:30616"/>
        <dbReference type="ChEBI" id="CHEBI:33019"/>
        <dbReference type="ChEBI" id="CHEBI:140395"/>
        <dbReference type="ChEBI" id="CHEBI:173115"/>
        <dbReference type="EC" id="2.7.7.19"/>
    </reaction>
</comment>
<dbReference type="InterPro" id="IPR022673">
    <property type="entry name" value="Hexokinase_C"/>
</dbReference>
<feature type="domain" description="Poly(A) polymerase RNA-binding" evidence="24">
    <location>
        <begin position="398"/>
        <end position="455"/>
    </location>
</feature>
<evidence type="ECO:0000256" key="15">
    <source>
        <dbReference type="ARBA" id="ARBA00022787"/>
    </source>
</evidence>
<keyword evidence="28" id="KW-1185">Reference proteome</keyword>
<evidence type="ECO:0000256" key="7">
    <source>
        <dbReference type="ARBA" id="ARBA00009225"/>
    </source>
</evidence>
<evidence type="ECO:0000259" key="25">
    <source>
        <dbReference type="Pfam" id="PF04928"/>
    </source>
</evidence>
<dbReference type="GO" id="GO:0005741">
    <property type="term" value="C:mitochondrial outer membrane"/>
    <property type="evidence" value="ECO:0007669"/>
    <property type="project" value="UniProtKB-SubCell"/>
</dbReference>
<evidence type="ECO:0000256" key="21">
    <source>
        <dbReference type="SAM" id="MobiDB-lite"/>
    </source>
</evidence>
<reference evidence="27 28" key="1">
    <citation type="journal article" date="2020" name="Mol. Plant">
        <title>The Chromosome-Based Rubber Tree Genome Provides New Insights into Spurge Genome Evolution and Rubber Biosynthesis.</title>
        <authorList>
            <person name="Liu J."/>
            <person name="Shi C."/>
            <person name="Shi C.C."/>
            <person name="Li W."/>
            <person name="Zhang Q.J."/>
            <person name="Zhang Y."/>
            <person name="Li K."/>
            <person name="Lu H.F."/>
            <person name="Shi C."/>
            <person name="Zhu S.T."/>
            <person name="Xiao Z.Y."/>
            <person name="Nan H."/>
            <person name="Yue Y."/>
            <person name="Zhu X.G."/>
            <person name="Wu Y."/>
            <person name="Hong X.N."/>
            <person name="Fan G.Y."/>
            <person name="Tong Y."/>
            <person name="Zhang D."/>
            <person name="Mao C.L."/>
            <person name="Liu Y.L."/>
            <person name="Hao S.J."/>
            <person name="Liu W.Q."/>
            <person name="Lv M.Q."/>
            <person name="Zhang H.B."/>
            <person name="Liu Y."/>
            <person name="Hu-Tang G.R."/>
            <person name="Wang J.P."/>
            <person name="Wang J.H."/>
            <person name="Sun Y.H."/>
            <person name="Ni S.B."/>
            <person name="Chen W.B."/>
            <person name="Zhang X.C."/>
            <person name="Jiao Y.N."/>
            <person name="Eichler E.E."/>
            <person name="Li G.H."/>
            <person name="Liu X."/>
            <person name="Gao L.Z."/>
        </authorList>
    </citation>
    <scope>NUCLEOTIDE SEQUENCE [LARGE SCALE GENOMIC DNA]</scope>
    <source>
        <strain evidence="28">cv. GT1</strain>
        <tissue evidence="27">Leaf</tissue>
    </source>
</reference>
<dbReference type="PRINTS" id="PR00475">
    <property type="entry name" value="HEXOKINASE"/>
</dbReference>
<dbReference type="SUPFAM" id="SSF53067">
    <property type="entry name" value="Actin-like ATPase domain"/>
    <property type="match status" value="2"/>
</dbReference>
<accession>A0A6A6ND24</accession>
<dbReference type="Pfam" id="PF00349">
    <property type="entry name" value="Hexokinase_1"/>
    <property type="match status" value="1"/>
</dbReference>
<keyword evidence="14" id="KW-0418">Kinase</keyword>
<dbReference type="GO" id="GO:1990817">
    <property type="term" value="F:poly(A) RNA polymerase activity"/>
    <property type="evidence" value="ECO:0007669"/>
    <property type="project" value="UniProtKB-EC"/>
</dbReference>
<keyword evidence="10" id="KW-0808">Transferase</keyword>
<evidence type="ECO:0000259" key="22">
    <source>
        <dbReference type="Pfam" id="PF00349"/>
    </source>
</evidence>
<evidence type="ECO:0008006" key="29">
    <source>
        <dbReference type="Google" id="ProtNLM"/>
    </source>
</evidence>
<keyword evidence="15" id="KW-1000">Mitochondrion outer membrane</keyword>
<evidence type="ECO:0000256" key="9">
    <source>
        <dbReference type="ARBA" id="ARBA00022664"/>
    </source>
</evidence>
<evidence type="ECO:0000256" key="13">
    <source>
        <dbReference type="ARBA" id="ARBA00022741"/>
    </source>
</evidence>
<dbReference type="GO" id="GO:0005634">
    <property type="term" value="C:nucleus"/>
    <property type="evidence" value="ECO:0007669"/>
    <property type="project" value="UniProtKB-SubCell"/>
</dbReference>
<dbReference type="AlphaFoldDB" id="A0A6A6ND24"/>
<dbReference type="Proteomes" id="UP000467840">
    <property type="component" value="Chromosome 11"/>
</dbReference>
<comment type="subcellular location">
    <subcellularLocation>
        <location evidence="4">Mitochondrion outer membrane</location>
        <topology evidence="4">Single-pass membrane protein</topology>
    </subcellularLocation>
    <subcellularLocation>
        <location evidence="3">Nucleus</location>
    </subcellularLocation>
</comment>
<dbReference type="GO" id="GO:0003723">
    <property type="term" value="F:RNA binding"/>
    <property type="evidence" value="ECO:0007669"/>
    <property type="project" value="InterPro"/>
</dbReference>
<dbReference type="PROSITE" id="PS51748">
    <property type="entry name" value="HEXOKINASE_2"/>
    <property type="match status" value="1"/>
</dbReference>
<dbReference type="GO" id="GO:0004396">
    <property type="term" value="F:hexokinase activity"/>
    <property type="evidence" value="ECO:0007669"/>
    <property type="project" value="InterPro"/>
</dbReference>
<dbReference type="GO" id="GO:0006397">
    <property type="term" value="P:mRNA processing"/>
    <property type="evidence" value="ECO:0007669"/>
    <property type="project" value="UniProtKB-KW"/>
</dbReference>
<evidence type="ECO:0000256" key="16">
    <source>
        <dbReference type="ARBA" id="ARBA00022840"/>
    </source>
</evidence>
<evidence type="ECO:0000256" key="17">
    <source>
        <dbReference type="ARBA" id="ARBA00022842"/>
    </source>
</evidence>
<dbReference type="UniPathway" id="UPA00109">
    <property type="reaction ID" value="UER00180"/>
</dbReference>
<evidence type="ECO:0000313" key="27">
    <source>
        <dbReference type="EMBL" id="KAF2323477.1"/>
    </source>
</evidence>
<keyword evidence="12" id="KW-0479">Metal-binding</keyword>
<evidence type="ECO:0000256" key="20">
    <source>
        <dbReference type="ARBA" id="ARBA00048830"/>
    </source>
</evidence>
<evidence type="ECO:0000256" key="12">
    <source>
        <dbReference type="ARBA" id="ARBA00022723"/>
    </source>
</evidence>
<evidence type="ECO:0000256" key="5">
    <source>
        <dbReference type="ARBA" id="ARBA00004888"/>
    </source>
</evidence>
<feature type="domain" description="Hexokinase N-terminal" evidence="22">
    <location>
        <begin position="718"/>
        <end position="927"/>
    </location>
</feature>
<comment type="cofactor">
    <cofactor evidence="2">
        <name>Mg(2+)</name>
        <dbReference type="ChEBI" id="CHEBI:18420"/>
    </cofactor>
</comment>
<keyword evidence="16" id="KW-0067">ATP-binding</keyword>
<dbReference type="FunFam" id="3.30.70.590:FF:000002">
    <property type="entry name" value="Nuclear poly(A) polymerase 4"/>
    <property type="match status" value="1"/>
</dbReference>
<dbReference type="Gene3D" id="3.30.420.40">
    <property type="match status" value="1"/>
</dbReference>
<dbReference type="GO" id="GO:0001678">
    <property type="term" value="P:intracellular glucose homeostasis"/>
    <property type="evidence" value="ECO:0007669"/>
    <property type="project" value="InterPro"/>
</dbReference>
<name>A0A6A6ND24_HEVBR</name>
<feature type="compositionally biased region" description="Polar residues" evidence="21">
    <location>
        <begin position="657"/>
        <end position="668"/>
    </location>
</feature>
<keyword evidence="13" id="KW-0547">Nucleotide-binding</keyword>
<evidence type="ECO:0000313" key="28">
    <source>
        <dbReference type="Proteomes" id="UP000467840"/>
    </source>
</evidence>
<organism evidence="27 28">
    <name type="scientific">Hevea brasiliensis</name>
    <name type="common">Para rubber tree</name>
    <name type="synonym">Siphonia brasiliensis</name>
    <dbReference type="NCBI Taxonomy" id="3981"/>
    <lineage>
        <taxon>Eukaryota</taxon>
        <taxon>Viridiplantae</taxon>
        <taxon>Streptophyta</taxon>
        <taxon>Embryophyta</taxon>
        <taxon>Tracheophyta</taxon>
        <taxon>Spermatophyta</taxon>
        <taxon>Magnoliopsida</taxon>
        <taxon>eudicotyledons</taxon>
        <taxon>Gunneridae</taxon>
        <taxon>Pentapetalae</taxon>
        <taxon>rosids</taxon>
        <taxon>fabids</taxon>
        <taxon>Malpighiales</taxon>
        <taxon>Euphorbiaceae</taxon>
        <taxon>Crotonoideae</taxon>
        <taxon>Micrandreae</taxon>
        <taxon>Hevea</taxon>
    </lineage>
</organism>
<evidence type="ECO:0000259" key="23">
    <source>
        <dbReference type="Pfam" id="PF03727"/>
    </source>
</evidence>
<dbReference type="GO" id="GO:0031123">
    <property type="term" value="P:RNA 3'-end processing"/>
    <property type="evidence" value="ECO:0007669"/>
    <property type="project" value="InterPro"/>
</dbReference>
<evidence type="ECO:0000256" key="18">
    <source>
        <dbReference type="ARBA" id="ARBA00023152"/>
    </source>
</evidence>
<dbReference type="Gene3D" id="3.30.460.10">
    <property type="entry name" value="Beta Polymerase, domain 2"/>
    <property type="match status" value="1"/>
</dbReference>
<dbReference type="GO" id="GO:0046872">
    <property type="term" value="F:metal ion binding"/>
    <property type="evidence" value="ECO:0007669"/>
    <property type="project" value="UniProtKB-KW"/>
</dbReference>
<evidence type="ECO:0000256" key="6">
    <source>
        <dbReference type="ARBA" id="ARBA00005028"/>
    </source>
</evidence>
<dbReference type="InterPro" id="IPR043129">
    <property type="entry name" value="ATPase_NBD"/>
</dbReference>
<keyword evidence="17" id="KW-0460">Magnesium</keyword>
<dbReference type="PANTHER" id="PTHR10682:SF22">
    <property type="entry name" value="POLYNUCLEOTIDE ADENYLYLTRANSFERASE"/>
    <property type="match status" value="1"/>
</dbReference>
<dbReference type="GO" id="GO:0006096">
    <property type="term" value="P:glycolytic process"/>
    <property type="evidence" value="ECO:0007669"/>
    <property type="project" value="UniProtKB-UniPathway"/>
</dbReference>
<evidence type="ECO:0000256" key="14">
    <source>
        <dbReference type="ARBA" id="ARBA00022777"/>
    </source>
</evidence>
<dbReference type="Pfam" id="PF03727">
    <property type="entry name" value="Hexokinase_2"/>
    <property type="match status" value="1"/>
</dbReference>
<evidence type="ECO:0000256" key="8">
    <source>
        <dbReference type="ARBA" id="ARBA00010912"/>
    </source>
</evidence>
<keyword evidence="15" id="KW-0472">Membrane</keyword>
<dbReference type="SUPFAM" id="SSF81631">
    <property type="entry name" value="PAP/OAS1 substrate-binding domain"/>
    <property type="match status" value="1"/>
</dbReference>
<dbReference type="SUPFAM" id="SSF55003">
    <property type="entry name" value="PAP/Archaeal CCA-adding enzyme, C-terminal domain"/>
    <property type="match status" value="1"/>
</dbReference>
<feature type="compositionally biased region" description="Basic and acidic residues" evidence="21">
    <location>
        <begin position="565"/>
        <end position="591"/>
    </location>
</feature>
<gene>
    <name evidence="27" type="ORF">GH714_035681</name>
</gene>
<keyword evidence="15" id="KW-0496">Mitochondrion</keyword>
<comment type="cofactor">
    <cofactor evidence="1">
        <name>Mn(2+)</name>
        <dbReference type="ChEBI" id="CHEBI:29035"/>
    </cofactor>
</comment>
<dbReference type="GO" id="GO:0005524">
    <property type="term" value="F:ATP binding"/>
    <property type="evidence" value="ECO:0007669"/>
    <property type="project" value="UniProtKB-KW"/>
</dbReference>
<dbReference type="Pfam" id="PF20750">
    <property type="entry name" value="PAP_NTPase"/>
    <property type="match status" value="1"/>
</dbReference>
<comment type="caution">
    <text evidence="27">The sequence shown here is derived from an EMBL/GenBank/DDBJ whole genome shotgun (WGS) entry which is preliminary data.</text>
</comment>
<protein>
    <recommendedName>
        <fullName evidence="29">Polynucleotide adenylyltransferase</fullName>
    </recommendedName>
</protein>
<dbReference type="InterPro" id="IPR022672">
    <property type="entry name" value="Hexokinase_N"/>
</dbReference>